<dbReference type="GO" id="GO:0005774">
    <property type="term" value="C:vacuolar membrane"/>
    <property type="evidence" value="ECO:0007669"/>
    <property type="project" value="TreeGrafter"/>
</dbReference>
<sequence>MDGVVNMLNRLRRYMPDCGDGEEKSGFAPRNFNKETEMSSLGRIPEGDEGTVEQTNFGGEGGDYGSAKYNGMVGVEKDDDGAIGGVSEFDMKTPITEWQAGWNVTNAIQGMFVVSLPYAVKNGGYWGVFAMVFVAYICCHTGKILIQCLYELNERGEKVRVRDSYVAVAQCVLGERYGGKMVNIAQLVELLMTCILYVVLCGDLMFGTFPKGSLDKESWMMVAGMFLLPCAFLKNLRSVSFLSFWCSMVHLVINIIILGYCLTQAGTWAWSKVQMKIDIYYFPISLGIIVFSYTSQIFLPSLEGNLIDRSRFDCMLNWSHIAAAAFKGIFAYLCFLTWANDTEEEITINLPTRGFKGLINFILVIKALLSYPLPFYAAVELLETAFFRGRPTTYFPSCYALDGELKVWGLALRIVVVLVTVFFAVGIPHFAILMGLIGSFTGTMLSLIWPSYFHLRIKWNYLEWYVIGFNVFIICLGCLCGVNGIYYSFRALIKAYEIKIQV</sequence>
<reference evidence="23" key="1">
    <citation type="submission" date="2011-05" db="EMBL/GenBank/DDBJ databases">
        <authorList>
            <person name="Richards S.R."/>
            <person name="Qu J."/>
            <person name="Jiang H."/>
            <person name="Jhangiani S.N."/>
            <person name="Agravi P."/>
            <person name="Goodspeed R."/>
            <person name="Gross S."/>
            <person name="Mandapat C."/>
            <person name="Jackson L."/>
            <person name="Mathew T."/>
            <person name="Pu L."/>
            <person name="Thornton R."/>
            <person name="Saada N."/>
            <person name="Wilczek-Boney K.B."/>
            <person name="Lee S."/>
            <person name="Kovar C."/>
            <person name="Wu Y."/>
            <person name="Scherer S.E."/>
            <person name="Worley K.C."/>
            <person name="Muzny D.M."/>
            <person name="Gibbs R."/>
        </authorList>
    </citation>
    <scope>NUCLEOTIDE SEQUENCE</scope>
    <source>
        <strain evidence="23">Brora</strain>
    </source>
</reference>
<dbReference type="GO" id="GO:0140800">
    <property type="term" value="F:gamma-aminobutyric acid:proton antiporter activity"/>
    <property type="evidence" value="ECO:0007669"/>
    <property type="project" value="UniProtKB-ARBA"/>
</dbReference>
<keyword evidence="3" id="KW-0813">Transport</keyword>
<dbReference type="EMBL" id="JH432022">
    <property type="status" value="NOT_ANNOTATED_CDS"/>
    <property type="molecule type" value="Genomic_DNA"/>
</dbReference>
<dbReference type="PhylomeDB" id="T1JBV7"/>
<feature type="transmembrane region" description="Helical" evidence="20">
    <location>
        <begin position="358"/>
        <end position="379"/>
    </location>
</feature>
<dbReference type="HOGENOM" id="CLU_036432_0_0_1"/>
<evidence type="ECO:0000256" key="2">
    <source>
        <dbReference type="ARBA" id="ARBA00008066"/>
    </source>
</evidence>
<dbReference type="PANTHER" id="PTHR22950">
    <property type="entry name" value="AMINO ACID TRANSPORTER"/>
    <property type="match status" value="1"/>
</dbReference>
<comment type="catalytic activity">
    <reaction evidence="13">
        <text>glycine(out) + n H(+)(in) = glycine(in) + n H(+)(out)</text>
        <dbReference type="Rhea" id="RHEA:70983"/>
        <dbReference type="ChEBI" id="CHEBI:15378"/>
        <dbReference type="ChEBI" id="CHEBI:57305"/>
    </reaction>
</comment>
<dbReference type="Pfam" id="PF01490">
    <property type="entry name" value="Aa_trans"/>
    <property type="match status" value="1"/>
</dbReference>
<reference evidence="22" key="2">
    <citation type="submission" date="2015-02" db="UniProtKB">
        <authorList>
            <consortium name="EnsemblMetazoa"/>
        </authorList>
    </citation>
    <scope>IDENTIFICATION</scope>
</reference>
<comment type="subcellular location">
    <subcellularLocation>
        <location evidence="1">Cytoplasmic vesicle membrane</location>
        <topology evidence="1">Multi-pass membrane protein</topology>
    </subcellularLocation>
    <subcellularLocation>
        <location evidence="11">Presynapse</location>
    </subcellularLocation>
</comment>
<evidence type="ECO:0000259" key="21">
    <source>
        <dbReference type="Pfam" id="PF01490"/>
    </source>
</evidence>
<feature type="transmembrane region" description="Helical" evidence="20">
    <location>
        <begin position="318"/>
        <end position="338"/>
    </location>
</feature>
<evidence type="ECO:0000256" key="5">
    <source>
        <dbReference type="ARBA" id="ARBA00022775"/>
    </source>
</evidence>
<evidence type="ECO:0000256" key="19">
    <source>
        <dbReference type="SAM" id="MobiDB-lite"/>
    </source>
</evidence>
<feature type="transmembrane region" description="Helical" evidence="20">
    <location>
        <begin position="125"/>
        <end position="146"/>
    </location>
</feature>
<dbReference type="PANTHER" id="PTHR22950:SF689">
    <property type="entry name" value="VESICULAR INHIBITORY AMINO ACID TRANSPORTER"/>
    <property type="match status" value="1"/>
</dbReference>
<dbReference type="GO" id="GO:0098793">
    <property type="term" value="C:presynapse"/>
    <property type="evidence" value="ECO:0007669"/>
    <property type="project" value="UniProtKB-SubCell"/>
</dbReference>
<dbReference type="Proteomes" id="UP000014500">
    <property type="component" value="Unassembled WGS sequence"/>
</dbReference>
<evidence type="ECO:0000256" key="14">
    <source>
        <dbReference type="ARBA" id="ARBA00036440"/>
    </source>
</evidence>
<keyword evidence="9" id="KW-0966">Cell projection</keyword>
<dbReference type="GO" id="GO:0015187">
    <property type="term" value="F:glycine transmembrane transporter activity"/>
    <property type="evidence" value="ECO:0007669"/>
    <property type="project" value="UniProtKB-ARBA"/>
</dbReference>
<dbReference type="GO" id="GO:0060077">
    <property type="term" value="C:inhibitory synapse"/>
    <property type="evidence" value="ECO:0007669"/>
    <property type="project" value="UniProtKB-ARBA"/>
</dbReference>
<feature type="transmembrane region" description="Helical" evidence="20">
    <location>
        <begin position="242"/>
        <end position="267"/>
    </location>
</feature>
<dbReference type="GO" id="GO:0006836">
    <property type="term" value="P:neurotransmitter transport"/>
    <property type="evidence" value="ECO:0007669"/>
    <property type="project" value="UniProtKB-KW"/>
</dbReference>
<keyword evidence="8 20" id="KW-0472">Membrane</keyword>
<evidence type="ECO:0000256" key="7">
    <source>
        <dbReference type="ARBA" id="ARBA00023018"/>
    </source>
</evidence>
<protein>
    <recommendedName>
        <fullName evidence="15">Vesicular inhibitory amino acid transporter</fullName>
    </recommendedName>
    <alternativeName>
        <fullName evidence="16">Solute carrier family 32 member 1</fullName>
    </alternativeName>
    <alternativeName>
        <fullName evidence="17">Vesicular GABA transporter</fullName>
    </alternativeName>
</protein>
<evidence type="ECO:0000256" key="17">
    <source>
        <dbReference type="ARBA" id="ARBA00042394"/>
    </source>
</evidence>
<comment type="catalytic activity">
    <reaction evidence="14">
        <text>4-aminobutanoate(out) + n H(+)(in) = 4-aminobutanoate(in) + n H(+)(out)</text>
        <dbReference type="Rhea" id="RHEA:70979"/>
        <dbReference type="ChEBI" id="CHEBI:15378"/>
        <dbReference type="ChEBI" id="CHEBI:59888"/>
    </reaction>
</comment>
<feature type="transmembrane region" description="Helical" evidence="20">
    <location>
        <begin position="407"/>
        <end position="425"/>
    </location>
</feature>
<evidence type="ECO:0000256" key="1">
    <source>
        <dbReference type="ARBA" id="ARBA00004439"/>
    </source>
</evidence>
<keyword evidence="5" id="KW-0532">Neurotransmitter transport</keyword>
<dbReference type="GO" id="GO:0051939">
    <property type="term" value="P:gamma-aminobutyric acid import"/>
    <property type="evidence" value="ECO:0007669"/>
    <property type="project" value="UniProtKB-ARBA"/>
</dbReference>
<feature type="domain" description="Amino acid transporter transmembrane" evidence="21">
    <location>
        <begin position="95"/>
        <end position="488"/>
    </location>
</feature>
<evidence type="ECO:0000256" key="11">
    <source>
        <dbReference type="ARBA" id="ARBA00034106"/>
    </source>
</evidence>
<feature type="transmembrane region" description="Helical" evidence="20">
    <location>
        <begin position="279"/>
        <end position="298"/>
    </location>
</feature>
<evidence type="ECO:0000256" key="6">
    <source>
        <dbReference type="ARBA" id="ARBA00022989"/>
    </source>
</evidence>
<accession>T1JBV7</accession>
<dbReference type="FunFam" id="1.20.1740.10:FF:000062">
    <property type="entry name" value="Vesicular inhibitory amino acid transporter"/>
    <property type="match status" value="1"/>
</dbReference>
<feature type="transmembrane region" description="Helical" evidence="20">
    <location>
        <begin position="432"/>
        <end position="452"/>
    </location>
</feature>
<dbReference type="AlphaFoldDB" id="T1JBV7"/>
<evidence type="ECO:0000256" key="18">
    <source>
        <dbReference type="ARBA" id="ARBA00046163"/>
    </source>
</evidence>
<dbReference type="GO" id="GO:0015179">
    <property type="term" value="F:L-amino acid transmembrane transporter activity"/>
    <property type="evidence" value="ECO:0007669"/>
    <property type="project" value="TreeGrafter"/>
</dbReference>
<evidence type="ECO:0000256" key="15">
    <source>
        <dbReference type="ARBA" id="ARBA00039542"/>
    </source>
</evidence>
<keyword evidence="23" id="KW-1185">Reference proteome</keyword>
<evidence type="ECO:0000256" key="13">
    <source>
        <dbReference type="ARBA" id="ARBA00035961"/>
    </source>
</evidence>
<evidence type="ECO:0000256" key="16">
    <source>
        <dbReference type="ARBA" id="ARBA00041574"/>
    </source>
</evidence>
<evidence type="ECO:0000313" key="22">
    <source>
        <dbReference type="EnsemblMetazoa" id="SMAR011262-PA"/>
    </source>
</evidence>
<keyword evidence="7" id="KW-0770">Synapse</keyword>
<keyword evidence="10" id="KW-0968">Cytoplasmic vesicle</keyword>
<dbReference type="OMA" id="MKWTHIA"/>
<dbReference type="InterPro" id="IPR013057">
    <property type="entry name" value="AA_transpt_TM"/>
</dbReference>
<feature type="transmembrane region" description="Helical" evidence="20">
    <location>
        <begin position="464"/>
        <end position="489"/>
    </location>
</feature>
<comment type="similarity">
    <text evidence="2">Belongs to the amino acid/polyamine transporter 2 family.</text>
</comment>
<dbReference type="STRING" id="126957.T1JBV7"/>
<evidence type="ECO:0000256" key="9">
    <source>
        <dbReference type="ARBA" id="ARBA00023273"/>
    </source>
</evidence>
<dbReference type="GO" id="GO:0030659">
    <property type="term" value="C:cytoplasmic vesicle membrane"/>
    <property type="evidence" value="ECO:0007669"/>
    <property type="project" value="UniProtKB-SubCell"/>
</dbReference>
<evidence type="ECO:0000256" key="3">
    <source>
        <dbReference type="ARBA" id="ARBA00022448"/>
    </source>
</evidence>
<evidence type="ECO:0000256" key="10">
    <source>
        <dbReference type="ARBA" id="ARBA00023329"/>
    </source>
</evidence>
<comment type="function">
    <text evidence="18">Antiporter that exchanges vesicular protons for cytosolic 4-aminobutanoate or to a lesser extend glycine, thus allowing their secretion from nerve terminals. The transport is equally dependent on the chemical and electrical components of the proton gradient. May also transport beta-alanine. Acidification of GABAergic synaptic vesicles is a prerequisite for 4-aminobutanoate uptake.</text>
</comment>
<organism evidence="22 23">
    <name type="scientific">Strigamia maritima</name>
    <name type="common">European centipede</name>
    <name type="synonym">Geophilus maritimus</name>
    <dbReference type="NCBI Taxonomy" id="126957"/>
    <lineage>
        <taxon>Eukaryota</taxon>
        <taxon>Metazoa</taxon>
        <taxon>Ecdysozoa</taxon>
        <taxon>Arthropoda</taxon>
        <taxon>Myriapoda</taxon>
        <taxon>Chilopoda</taxon>
        <taxon>Pleurostigmophora</taxon>
        <taxon>Geophilomorpha</taxon>
        <taxon>Linotaeniidae</taxon>
        <taxon>Strigamia</taxon>
    </lineage>
</organism>
<evidence type="ECO:0000256" key="12">
    <source>
        <dbReference type="ARBA" id="ARBA00035892"/>
    </source>
</evidence>
<name>T1JBV7_STRMM</name>
<keyword evidence="4 20" id="KW-0812">Transmembrane</keyword>
<dbReference type="eggNOG" id="KOG4303">
    <property type="taxonomic scope" value="Eukaryota"/>
</dbReference>
<evidence type="ECO:0000256" key="8">
    <source>
        <dbReference type="ARBA" id="ARBA00023136"/>
    </source>
</evidence>
<evidence type="ECO:0000256" key="4">
    <source>
        <dbReference type="ARBA" id="ARBA00022692"/>
    </source>
</evidence>
<comment type="catalytic activity">
    <reaction evidence="12">
        <text>beta-alanine(out) + n H(+)(in) = beta-alanine(in) + n H(+)(out)</text>
        <dbReference type="Rhea" id="RHEA:70987"/>
        <dbReference type="ChEBI" id="CHEBI:15378"/>
        <dbReference type="ChEBI" id="CHEBI:57966"/>
    </reaction>
</comment>
<proteinExistence type="inferred from homology"/>
<feature type="region of interest" description="Disordered" evidence="19">
    <location>
        <begin position="39"/>
        <end position="59"/>
    </location>
</feature>
<evidence type="ECO:0000256" key="20">
    <source>
        <dbReference type="SAM" id="Phobius"/>
    </source>
</evidence>
<feature type="transmembrane region" description="Helical" evidence="20">
    <location>
        <begin position="184"/>
        <end position="206"/>
    </location>
</feature>
<evidence type="ECO:0000313" key="23">
    <source>
        <dbReference type="Proteomes" id="UP000014500"/>
    </source>
</evidence>
<keyword evidence="6 20" id="KW-1133">Transmembrane helix</keyword>
<dbReference type="EnsemblMetazoa" id="SMAR011262-RA">
    <property type="protein sequence ID" value="SMAR011262-PA"/>
    <property type="gene ID" value="SMAR011262"/>
</dbReference>